<evidence type="ECO:0000256" key="1">
    <source>
        <dbReference type="ARBA" id="ARBA00001974"/>
    </source>
</evidence>
<evidence type="ECO:0000256" key="3">
    <source>
        <dbReference type="ARBA" id="ARBA00022827"/>
    </source>
</evidence>
<dbReference type="InterPro" id="IPR051914">
    <property type="entry name" value="FAD-linked_OxidoTrans_Type4"/>
</dbReference>
<dbReference type="InterPro" id="IPR004113">
    <property type="entry name" value="FAD-bd_oxidored_4_C"/>
</dbReference>
<comment type="cofactor">
    <cofactor evidence="1">
        <name>FAD</name>
        <dbReference type="ChEBI" id="CHEBI:57692"/>
    </cofactor>
</comment>
<evidence type="ECO:0000256" key="2">
    <source>
        <dbReference type="ARBA" id="ARBA00022630"/>
    </source>
</evidence>
<dbReference type="PANTHER" id="PTHR42934">
    <property type="entry name" value="GLYCOLATE OXIDASE SUBUNIT GLCD"/>
    <property type="match status" value="1"/>
</dbReference>
<sequence length="473" mass="51500">MTQYEAITPDILDELKAISGHRVIVGEEINPDYNHNDMPIYGLAMPEVTIDVTSTEEVSAIMKVCARHHIPVTVRGAGTGLVGGCTPVQGGVVLCTMRMNKILGYDEENMNVRVEAGVLLADLAKDAESRGFFYPPDPGEKFATLGGNVSTNAGGMRAVKYGTTRDYVEAMTVVLPSGEIMHVGAPVSKSSSGYSLLHLMIGSEGTLGIITELTLKLIAPPACHCSLIVPFENLADAIGSVPEIKHSNLKPQALEFFEKEMLETTEAYMGTSVFPKVVEGTEVGAYLLITLDADHNDELDRLVEQAAEMLLEKGALDVLVADVPMYLEKTWAARSSFLEGIESIYNLIDECDVVVPVSRIPDFTLYIREIAEGFSFDIRMFGHAGDGNIHVYACKKGVREDILPFKEETERFMHALYAKASELGGQISGEHGIGLGKRTYLAENLGPRPIALMQGIKQVFDPDLILNPNKVCF</sequence>
<dbReference type="Pfam" id="PF02913">
    <property type="entry name" value="FAD-oxidase_C"/>
    <property type="match status" value="1"/>
</dbReference>
<dbReference type="Gene3D" id="1.10.45.10">
    <property type="entry name" value="Vanillyl-alcohol Oxidase, Chain A, domain 4"/>
    <property type="match status" value="1"/>
</dbReference>
<dbReference type="FunFam" id="1.10.45.10:FF:000001">
    <property type="entry name" value="D-lactate dehydrogenase mitochondrial"/>
    <property type="match status" value="1"/>
</dbReference>
<dbReference type="Proteomes" id="UP000754226">
    <property type="component" value="Unassembled WGS sequence"/>
</dbReference>
<protein>
    <submittedName>
        <fullName evidence="6">FAD-binding oxidoreductase</fullName>
    </submittedName>
</protein>
<accession>A0A943EIF3</accession>
<dbReference type="InterPro" id="IPR016171">
    <property type="entry name" value="Vanillyl_alc_oxidase_C-sub2"/>
</dbReference>
<dbReference type="PANTHER" id="PTHR42934:SF2">
    <property type="entry name" value="GLYCOLATE OXIDASE SUBUNIT GLCD"/>
    <property type="match status" value="1"/>
</dbReference>
<comment type="caution">
    <text evidence="6">The sequence shown here is derived from an EMBL/GenBank/DDBJ whole genome shotgun (WGS) entry which is preliminary data.</text>
</comment>
<evidence type="ECO:0000313" key="6">
    <source>
        <dbReference type="EMBL" id="MBS5520606.1"/>
    </source>
</evidence>
<keyword evidence="3" id="KW-0274">FAD</keyword>
<dbReference type="EMBL" id="JAGZCZ010000016">
    <property type="protein sequence ID" value="MBS5520606.1"/>
    <property type="molecule type" value="Genomic_DNA"/>
</dbReference>
<dbReference type="Gene3D" id="3.30.70.2740">
    <property type="match status" value="1"/>
</dbReference>
<dbReference type="Pfam" id="PF01565">
    <property type="entry name" value="FAD_binding_4"/>
    <property type="match status" value="1"/>
</dbReference>
<dbReference type="PROSITE" id="PS51387">
    <property type="entry name" value="FAD_PCMH"/>
    <property type="match status" value="1"/>
</dbReference>
<gene>
    <name evidence="6" type="ORF">KHX13_09940</name>
</gene>
<organism evidence="6 7">
    <name type="scientific">Acidaminococcus intestini</name>
    <dbReference type="NCBI Taxonomy" id="187327"/>
    <lineage>
        <taxon>Bacteria</taxon>
        <taxon>Bacillati</taxon>
        <taxon>Bacillota</taxon>
        <taxon>Negativicutes</taxon>
        <taxon>Acidaminococcales</taxon>
        <taxon>Acidaminococcaceae</taxon>
        <taxon>Acidaminococcus</taxon>
    </lineage>
</organism>
<dbReference type="GO" id="GO:0071949">
    <property type="term" value="F:FAD binding"/>
    <property type="evidence" value="ECO:0007669"/>
    <property type="project" value="InterPro"/>
</dbReference>
<name>A0A943EIF3_9FIRM</name>
<dbReference type="GO" id="GO:0016491">
    <property type="term" value="F:oxidoreductase activity"/>
    <property type="evidence" value="ECO:0007669"/>
    <property type="project" value="UniProtKB-KW"/>
</dbReference>
<dbReference type="AlphaFoldDB" id="A0A943EIF3"/>
<dbReference type="InterPro" id="IPR006094">
    <property type="entry name" value="Oxid_FAD_bind_N"/>
</dbReference>
<dbReference type="InterPro" id="IPR016164">
    <property type="entry name" value="FAD-linked_Oxase-like_C"/>
</dbReference>
<keyword evidence="4" id="KW-0560">Oxidoreductase</keyword>
<evidence type="ECO:0000259" key="5">
    <source>
        <dbReference type="PROSITE" id="PS51387"/>
    </source>
</evidence>
<evidence type="ECO:0000313" key="7">
    <source>
        <dbReference type="Proteomes" id="UP000754226"/>
    </source>
</evidence>
<proteinExistence type="predicted"/>
<dbReference type="Gene3D" id="3.30.465.10">
    <property type="match status" value="1"/>
</dbReference>
<dbReference type="InterPro" id="IPR016169">
    <property type="entry name" value="FAD-bd_PCMH_sub2"/>
</dbReference>
<feature type="domain" description="FAD-binding PCMH-type" evidence="5">
    <location>
        <begin position="41"/>
        <end position="220"/>
    </location>
</feature>
<reference evidence="6" key="1">
    <citation type="submission" date="2021-02" db="EMBL/GenBank/DDBJ databases">
        <title>Infant gut strain persistence is associated with maternal origin, phylogeny, and functional potential including surface adhesion and iron acquisition.</title>
        <authorList>
            <person name="Lou Y.C."/>
        </authorList>
    </citation>
    <scope>NUCLEOTIDE SEQUENCE</scope>
    <source>
        <strain evidence="6">L3_106_000M1_dasL3_106_000M1_concoct_15</strain>
    </source>
</reference>
<dbReference type="SUPFAM" id="SSF55103">
    <property type="entry name" value="FAD-linked oxidases, C-terminal domain"/>
    <property type="match status" value="1"/>
</dbReference>
<keyword evidence="2" id="KW-0285">Flavoprotein</keyword>
<evidence type="ECO:0000256" key="4">
    <source>
        <dbReference type="ARBA" id="ARBA00023002"/>
    </source>
</evidence>
<dbReference type="SUPFAM" id="SSF56176">
    <property type="entry name" value="FAD-binding/transporter-associated domain-like"/>
    <property type="match status" value="1"/>
</dbReference>
<dbReference type="InterPro" id="IPR016166">
    <property type="entry name" value="FAD-bd_PCMH"/>
</dbReference>
<dbReference type="InterPro" id="IPR036318">
    <property type="entry name" value="FAD-bd_PCMH-like_sf"/>
</dbReference>